<dbReference type="EMBL" id="JABFTP020000083">
    <property type="protein sequence ID" value="KAL3275935.1"/>
    <property type="molecule type" value="Genomic_DNA"/>
</dbReference>
<dbReference type="Proteomes" id="UP001516400">
    <property type="component" value="Unassembled WGS sequence"/>
</dbReference>
<evidence type="ECO:0000256" key="1">
    <source>
        <dbReference type="SAM" id="MobiDB-lite"/>
    </source>
</evidence>
<gene>
    <name evidence="3" type="ORF">HHI36_020669</name>
</gene>
<feature type="chain" id="PRO_5044872185" evidence="2">
    <location>
        <begin position="23"/>
        <end position="145"/>
    </location>
</feature>
<evidence type="ECO:0000256" key="2">
    <source>
        <dbReference type="SAM" id="SignalP"/>
    </source>
</evidence>
<name>A0ABD2NBQ6_9CUCU</name>
<feature type="signal peptide" evidence="2">
    <location>
        <begin position="1"/>
        <end position="22"/>
    </location>
</feature>
<accession>A0ABD2NBQ6</accession>
<reference evidence="3 4" key="1">
    <citation type="journal article" date="2021" name="BMC Biol.">
        <title>Horizontally acquired antibacterial genes associated with adaptive radiation of ladybird beetles.</title>
        <authorList>
            <person name="Li H.S."/>
            <person name="Tang X.F."/>
            <person name="Huang Y.H."/>
            <person name="Xu Z.Y."/>
            <person name="Chen M.L."/>
            <person name="Du X.Y."/>
            <person name="Qiu B.Y."/>
            <person name="Chen P.T."/>
            <person name="Zhang W."/>
            <person name="Slipinski A."/>
            <person name="Escalona H.E."/>
            <person name="Waterhouse R.M."/>
            <person name="Zwick A."/>
            <person name="Pang H."/>
        </authorList>
    </citation>
    <scope>NUCLEOTIDE SEQUENCE [LARGE SCALE GENOMIC DNA]</scope>
    <source>
        <strain evidence="3">SYSU2018</strain>
    </source>
</reference>
<protein>
    <submittedName>
        <fullName evidence="3">Uncharacterized protein</fullName>
    </submittedName>
</protein>
<keyword evidence="4" id="KW-1185">Reference proteome</keyword>
<dbReference type="AlphaFoldDB" id="A0ABD2NBQ6"/>
<sequence>MRYLYLFQILVILSVFLFVAEAHRVYHRIHVPTKIKTIYHTKIVKVPEHHHYIHEKEKYVPLETHLHHHQSHHKSYSSLKEDDTELEYEQAVNSYEPQDDHYDFESSKFGSDYLESASKKIPKVHKKSKARPRRVKHKIIKLPPN</sequence>
<proteinExistence type="predicted"/>
<keyword evidence="2" id="KW-0732">Signal</keyword>
<organism evidence="3 4">
    <name type="scientific">Cryptolaemus montrouzieri</name>
    <dbReference type="NCBI Taxonomy" id="559131"/>
    <lineage>
        <taxon>Eukaryota</taxon>
        <taxon>Metazoa</taxon>
        <taxon>Ecdysozoa</taxon>
        <taxon>Arthropoda</taxon>
        <taxon>Hexapoda</taxon>
        <taxon>Insecta</taxon>
        <taxon>Pterygota</taxon>
        <taxon>Neoptera</taxon>
        <taxon>Endopterygota</taxon>
        <taxon>Coleoptera</taxon>
        <taxon>Polyphaga</taxon>
        <taxon>Cucujiformia</taxon>
        <taxon>Coccinelloidea</taxon>
        <taxon>Coccinellidae</taxon>
        <taxon>Scymninae</taxon>
        <taxon>Scymnini</taxon>
        <taxon>Cryptolaemus</taxon>
    </lineage>
</organism>
<evidence type="ECO:0000313" key="3">
    <source>
        <dbReference type="EMBL" id="KAL3275935.1"/>
    </source>
</evidence>
<evidence type="ECO:0000313" key="4">
    <source>
        <dbReference type="Proteomes" id="UP001516400"/>
    </source>
</evidence>
<comment type="caution">
    <text evidence="3">The sequence shown here is derived from an EMBL/GenBank/DDBJ whole genome shotgun (WGS) entry which is preliminary data.</text>
</comment>
<feature type="region of interest" description="Disordered" evidence="1">
    <location>
        <begin position="120"/>
        <end position="145"/>
    </location>
</feature>